<protein>
    <submittedName>
        <fullName evidence="2">Uncharacterized protein</fullName>
    </submittedName>
</protein>
<dbReference type="OrthoDB" id="263609at2759"/>
<evidence type="ECO:0000256" key="1">
    <source>
        <dbReference type="SAM" id="MobiDB-lite"/>
    </source>
</evidence>
<reference evidence="2 3" key="1">
    <citation type="submission" date="2021-02" db="EMBL/GenBank/DDBJ databases">
        <title>Porcisia hertigi Genome sequencing and assembly.</title>
        <authorList>
            <person name="Almutairi H."/>
            <person name="Gatherer D."/>
        </authorList>
    </citation>
    <scope>NUCLEOTIDE SEQUENCE [LARGE SCALE GENOMIC DNA]</scope>
    <source>
        <strain evidence="2 3">C119</strain>
    </source>
</reference>
<gene>
    <name evidence="2" type="ORF">JKF63_00476</name>
</gene>
<dbReference type="EMBL" id="JAFJZO010000036">
    <property type="protein sequence ID" value="KAG5490356.1"/>
    <property type="molecule type" value="Genomic_DNA"/>
</dbReference>
<sequence length="541" mass="58124">MNSAPFGMSQQFTSWGLVLDGDVRGDAGNSDGYSATQRRSLRWAPRLPARAISVASTAATSIIREANGSRNGDFASCSGAALDDWERSAVDLYREIRRHRIEGPQPMRSSAKLAGSADAEHSRDASEYAPQSQLAALMGTAFPQLLGGPLASRELGGLKSPSDNPAGSSPSSLLQSSPLLLQYFLSVGYPLRLTCNAKTPGTSYWAALLTAAQETVAWFEGSGVAAEGGAPSRIIAPVQCFGVHLLPDVVQQMVAAHRMMPMTAAAWLLRVYVGLLAPQEAKEYVTQGAIAADHGFESGPPDLEMPPAFCMEGIWRWANTLCDAVYQLQTSTRVAIEKEYDDGDRPPSDAIDKNNSNEGVAAASRQALQSSAGERCSDDVEWGLFARTVLQQTTALLLRGCFRTVTVDPHDASKSLSSAGAREEKLVGDKPEEAPVGKQSYSPLTSAVLMPPAPTTRVALEGLACFALRLRLHEQFPRLGKLRHDTRGTHTGAAAANDEETAQVMIAEHWDPHAQLAVRQLPHLPLHYHHLVPIIDFVLTG</sequence>
<feature type="region of interest" description="Disordered" evidence="1">
    <location>
        <begin position="412"/>
        <end position="439"/>
    </location>
</feature>
<dbReference type="KEGG" id="phet:94286604"/>
<evidence type="ECO:0000313" key="2">
    <source>
        <dbReference type="EMBL" id="KAG5490356.1"/>
    </source>
</evidence>
<accession>A0A836KX43</accession>
<dbReference type="AlphaFoldDB" id="A0A836KX43"/>
<keyword evidence="3" id="KW-1185">Reference proteome</keyword>
<feature type="region of interest" description="Disordered" evidence="1">
    <location>
        <begin position="338"/>
        <end position="368"/>
    </location>
</feature>
<evidence type="ECO:0000313" key="3">
    <source>
        <dbReference type="Proteomes" id="UP000674318"/>
    </source>
</evidence>
<dbReference type="Proteomes" id="UP000674318">
    <property type="component" value="Unassembled WGS sequence"/>
</dbReference>
<feature type="compositionally biased region" description="Basic and acidic residues" evidence="1">
    <location>
        <begin position="421"/>
        <end position="435"/>
    </location>
</feature>
<dbReference type="GeneID" id="94286604"/>
<comment type="caution">
    <text evidence="2">The sequence shown here is derived from an EMBL/GenBank/DDBJ whole genome shotgun (WGS) entry which is preliminary data.</text>
</comment>
<dbReference type="RefSeq" id="XP_067752684.1">
    <property type="nucleotide sequence ID" value="XM_067896527.1"/>
</dbReference>
<name>A0A836KX43_9TRYP</name>
<feature type="region of interest" description="Disordered" evidence="1">
    <location>
        <begin position="101"/>
        <end position="130"/>
    </location>
</feature>
<organism evidence="2 3">
    <name type="scientific">Porcisia hertigi</name>
    <dbReference type="NCBI Taxonomy" id="2761500"/>
    <lineage>
        <taxon>Eukaryota</taxon>
        <taxon>Discoba</taxon>
        <taxon>Euglenozoa</taxon>
        <taxon>Kinetoplastea</taxon>
        <taxon>Metakinetoplastina</taxon>
        <taxon>Trypanosomatida</taxon>
        <taxon>Trypanosomatidae</taxon>
        <taxon>Leishmaniinae</taxon>
        <taxon>Porcisia</taxon>
    </lineage>
</organism>
<proteinExistence type="predicted"/>
<feature type="compositionally biased region" description="Basic and acidic residues" evidence="1">
    <location>
        <begin position="338"/>
        <end position="352"/>
    </location>
</feature>